<sequence length="64" mass="7654">MRAHPTQERLCHMGTLGWKQSLWFLYPVRIIRKNQSPCWLVSLVIGDYLAWFGEHLLGFRFVFC</sequence>
<evidence type="ECO:0000313" key="1">
    <source>
        <dbReference type="EMBL" id="CDM81530.1"/>
    </source>
</evidence>
<dbReference type="AlphaFoldDB" id="A0A077RWZ1"/>
<proteinExistence type="predicted"/>
<gene>
    <name evidence="1" type="ORF">TRAES_3BF115600160CFD_c1</name>
</gene>
<protein>
    <submittedName>
        <fullName evidence="1">Uncharacterized protein</fullName>
    </submittedName>
</protein>
<dbReference type="HOGENOM" id="CLU_2872257_0_0_1"/>
<reference evidence="1" key="1">
    <citation type="journal article" date="2014" name="Science">
        <title>Structural and functional partitioning of bread wheat chromosome 3B.</title>
        <authorList>
            <person name="Choulet F."/>
            <person name="Alberti A."/>
            <person name="Theil S."/>
            <person name="Glover N."/>
            <person name="Barbe V."/>
            <person name="Daron J."/>
            <person name="Pingault L."/>
            <person name="Sourdille P."/>
            <person name="Couloux A."/>
            <person name="Paux E."/>
            <person name="Leroy P."/>
            <person name="Mangenot S."/>
            <person name="Guilhot N."/>
            <person name="Le Gouis J."/>
            <person name="Balfourier F."/>
            <person name="Alaux M."/>
            <person name="Jamilloux V."/>
            <person name="Poulain J."/>
            <person name="Durand C."/>
            <person name="Bellec A."/>
            <person name="Gaspin C."/>
            <person name="Safar J."/>
            <person name="Dolezel J."/>
            <person name="Rogers J."/>
            <person name="Vandepoele K."/>
            <person name="Aury J.M."/>
            <person name="Mayer K."/>
            <person name="Berges H."/>
            <person name="Quesneville H."/>
            <person name="Wincker P."/>
            <person name="Feuillet C."/>
        </authorList>
    </citation>
    <scope>NUCLEOTIDE SEQUENCE</scope>
</reference>
<organism evidence="1">
    <name type="scientific">Triticum aestivum</name>
    <name type="common">Wheat</name>
    <dbReference type="NCBI Taxonomy" id="4565"/>
    <lineage>
        <taxon>Eukaryota</taxon>
        <taxon>Viridiplantae</taxon>
        <taxon>Streptophyta</taxon>
        <taxon>Embryophyta</taxon>
        <taxon>Tracheophyta</taxon>
        <taxon>Spermatophyta</taxon>
        <taxon>Magnoliopsida</taxon>
        <taxon>Liliopsida</taxon>
        <taxon>Poales</taxon>
        <taxon>Poaceae</taxon>
        <taxon>BOP clade</taxon>
        <taxon>Pooideae</taxon>
        <taxon>Triticodae</taxon>
        <taxon>Triticeae</taxon>
        <taxon>Triticinae</taxon>
        <taxon>Triticum</taxon>
    </lineage>
</organism>
<name>A0A077RWZ1_WHEAT</name>
<accession>A0A077RWZ1</accession>
<dbReference type="EMBL" id="HG670306">
    <property type="protein sequence ID" value="CDM81530.1"/>
    <property type="molecule type" value="Genomic_DNA"/>
</dbReference>